<keyword evidence="3" id="KW-1185">Reference proteome</keyword>
<dbReference type="InterPro" id="IPR010982">
    <property type="entry name" value="Lambda_DNA-bd_dom_sf"/>
</dbReference>
<protein>
    <submittedName>
        <fullName evidence="2">Transcriptional regulator with XRE-family HTH domain</fullName>
    </submittedName>
</protein>
<dbReference type="SMART" id="SM00530">
    <property type="entry name" value="HTH_XRE"/>
    <property type="match status" value="1"/>
</dbReference>
<name>A0A927MKY1_9BACL</name>
<dbReference type="SUPFAM" id="SSF47413">
    <property type="entry name" value="lambda repressor-like DNA-binding domains"/>
    <property type="match status" value="1"/>
</dbReference>
<dbReference type="GO" id="GO:0003677">
    <property type="term" value="F:DNA binding"/>
    <property type="evidence" value="ECO:0007669"/>
    <property type="project" value="InterPro"/>
</dbReference>
<dbReference type="EMBL" id="JADBEL010000009">
    <property type="protein sequence ID" value="MBE1554847.1"/>
    <property type="molecule type" value="Genomic_DNA"/>
</dbReference>
<dbReference type="Proteomes" id="UP000658225">
    <property type="component" value="Unassembled WGS sequence"/>
</dbReference>
<dbReference type="AlphaFoldDB" id="A0A927MKY1"/>
<reference evidence="2" key="1">
    <citation type="submission" date="2020-10" db="EMBL/GenBank/DDBJ databases">
        <title>Genomic Encyclopedia of Type Strains, Phase IV (KMG-IV): sequencing the most valuable type-strain genomes for metagenomic binning, comparative biology and taxonomic classification.</title>
        <authorList>
            <person name="Goeker M."/>
        </authorList>
    </citation>
    <scope>NUCLEOTIDE SEQUENCE</scope>
    <source>
        <strain evidence="2">DSM 13886</strain>
    </source>
</reference>
<evidence type="ECO:0000313" key="3">
    <source>
        <dbReference type="Proteomes" id="UP000658225"/>
    </source>
</evidence>
<feature type="domain" description="HTH cro/C1-type" evidence="1">
    <location>
        <begin position="25"/>
        <end position="66"/>
    </location>
</feature>
<evidence type="ECO:0000313" key="2">
    <source>
        <dbReference type="EMBL" id="MBE1554847.1"/>
    </source>
</evidence>
<sequence>MSSLYEEIGERVQQSLEQNNTSKIDFARKVGVSAEVMSKIIQGKKAINVVEMQRIADELAITMEELVGTVQELEKTANPMLL</sequence>
<dbReference type="RefSeq" id="WP_192598603.1">
    <property type="nucleotide sequence ID" value="NZ_JADBEL010000009.1"/>
</dbReference>
<comment type="caution">
    <text evidence="2">The sequence shown here is derived from an EMBL/GenBank/DDBJ whole genome shotgun (WGS) entry which is preliminary data.</text>
</comment>
<gene>
    <name evidence="2" type="ORF">H4683_001925</name>
</gene>
<accession>A0A927MKY1</accession>
<proteinExistence type="predicted"/>
<organism evidence="2 3">
    <name type="scientific">Sporosarcina limicola</name>
    <dbReference type="NCBI Taxonomy" id="34101"/>
    <lineage>
        <taxon>Bacteria</taxon>
        <taxon>Bacillati</taxon>
        <taxon>Bacillota</taxon>
        <taxon>Bacilli</taxon>
        <taxon>Bacillales</taxon>
        <taxon>Caryophanaceae</taxon>
        <taxon>Sporosarcina</taxon>
    </lineage>
</organism>
<dbReference type="Pfam" id="PF13443">
    <property type="entry name" value="HTH_26"/>
    <property type="match status" value="1"/>
</dbReference>
<evidence type="ECO:0000259" key="1">
    <source>
        <dbReference type="PROSITE" id="PS50943"/>
    </source>
</evidence>
<dbReference type="CDD" id="cd00093">
    <property type="entry name" value="HTH_XRE"/>
    <property type="match status" value="1"/>
</dbReference>
<dbReference type="InterPro" id="IPR001387">
    <property type="entry name" value="Cro/C1-type_HTH"/>
</dbReference>
<dbReference type="Gene3D" id="1.10.260.40">
    <property type="entry name" value="lambda repressor-like DNA-binding domains"/>
    <property type="match status" value="1"/>
</dbReference>
<dbReference type="PROSITE" id="PS50943">
    <property type="entry name" value="HTH_CROC1"/>
    <property type="match status" value="1"/>
</dbReference>